<gene>
    <name evidence="1" type="ORF">GGQ91_001067</name>
</gene>
<organism evidence="1 2">
    <name type="scientific">Methylobacterium fujisawaense</name>
    <dbReference type="NCBI Taxonomy" id="107400"/>
    <lineage>
        <taxon>Bacteria</taxon>
        <taxon>Pseudomonadati</taxon>
        <taxon>Pseudomonadota</taxon>
        <taxon>Alphaproteobacteria</taxon>
        <taxon>Hyphomicrobiales</taxon>
        <taxon>Methylobacteriaceae</taxon>
        <taxon>Methylobacterium</taxon>
    </lineage>
</organism>
<reference evidence="1 2" key="1">
    <citation type="submission" date="2020-08" db="EMBL/GenBank/DDBJ databases">
        <title>Genomic Encyclopedia of Type Strains, Phase IV (KMG-IV): sequencing the most valuable type-strain genomes for metagenomic binning, comparative biology and taxonomic classification.</title>
        <authorList>
            <person name="Goeker M."/>
        </authorList>
    </citation>
    <scope>NUCLEOTIDE SEQUENCE [LARGE SCALE GENOMIC DNA]</scope>
    <source>
        <strain evidence="1 2">DSM 5686</strain>
    </source>
</reference>
<accession>A0ABR6D7B9</accession>
<evidence type="ECO:0000313" key="2">
    <source>
        <dbReference type="Proteomes" id="UP000565455"/>
    </source>
</evidence>
<dbReference type="RefSeq" id="WP_182591531.1">
    <property type="nucleotide sequence ID" value="NZ_JACJIM010000002.1"/>
</dbReference>
<dbReference type="Proteomes" id="UP000565455">
    <property type="component" value="Unassembled WGS sequence"/>
</dbReference>
<keyword evidence="2" id="KW-1185">Reference proteome</keyword>
<dbReference type="GeneID" id="96602808"/>
<comment type="caution">
    <text evidence="1">The sequence shown here is derived from an EMBL/GenBank/DDBJ whole genome shotgun (WGS) entry which is preliminary data.</text>
</comment>
<dbReference type="EMBL" id="JACJIM010000002">
    <property type="protein sequence ID" value="MBA9061690.1"/>
    <property type="molecule type" value="Genomic_DNA"/>
</dbReference>
<proteinExistence type="predicted"/>
<name>A0ABR6D7B9_9HYPH</name>
<evidence type="ECO:0000313" key="1">
    <source>
        <dbReference type="EMBL" id="MBA9061690.1"/>
    </source>
</evidence>
<sequence>MSDRIAMTANTVFHNPRIQNAKNGLVEAGDTFETDLAHAQDLERLGHAIPLAGSVLGAELPPLEPHYQVSETALRADRARRRAAEPATDPA</sequence>
<protein>
    <submittedName>
        <fullName evidence="1">Uncharacterized protein</fullName>
    </submittedName>
</protein>